<evidence type="ECO:0000313" key="13">
    <source>
        <dbReference type="EMBL" id="PIZ42379.1"/>
    </source>
</evidence>
<proteinExistence type="inferred from homology"/>
<evidence type="ECO:0000256" key="6">
    <source>
        <dbReference type="ARBA" id="ARBA00022723"/>
    </source>
</evidence>
<dbReference type="Pfam" id="PF00753">
    <property type="entry name" value="Lactamase_B"/>
    <property type="match status" value="1"/>
</dbReference>
<reference evidence="14" key="1">
    <citation type="submission" date="2017-09" db="EMBL/GenBank/DDBJ databases">
        <title>Depth-based differentiation of microbial function through sediment-hosted aquifers and enrichment of novel symbionts in the deep terrestrial subsurface.</title>
        <authorList>
            <person name="Probst A.J."/>
            <person name="Ladd B."/>
            <person name="Jarett J.K."/>
            <person name="Geller-Mcgrath D.E."/>
            <person name="Sieber C.M.K."/>
            <person name="Emerson J.B."/>
            <person name="Anantharaman K."/>
            <person name="Thomas B.C."/>
            <person name="Malmstrom R."/>
            <person name="Stieglmeier M."/>
            <person name="Klingl A."/>
            <person name="Woyke T."/>
            <person name="Ryan C.M."/>
            <person name="Banfield J.F."/>
        </authorList>
    </citation>
    <scope>NUCLEOTIDE SEQUENCE [LARGE SCALE GENOMIC DNA]</scope>
</reference>
<dbReference type="PANTHER" id="PTHR42951:SF14">
    <property type="entry name" value="METALLO-BETA-LACTAMASE SUPERFAMILY PROTEIN"/>
    <property type="match status" value="1"/>
</dbReference>
<keyword evidence="9" id="KW-0378">Hydrolase</keyword>
<dbReference type="Gene3D" id="3.60.15.10">
    <property type="entry name" value="Ribonuclease Z/Hydroxyacylglutathione hydrolase-like"/>
    <property type="match status" value="1"/>
</dbReference>
<dbReference type="PANTHER" id="PTHR42951">
    <property type="entry name" value="METALLO-BETA-LACTAMASE DOMAIN-CONTAINING"/>
    <property type="match status" value="1"/>
</dbReference>
<dbReference type="AlphaFoldDB" id="A0A2M7TBB5"/>
<gene>
    <name evidence="13" type="ORF">COY37_00530</name>
</gene>
<comment type="similarity">
    <text evidence="4">Belongs to the metallo-beta-lactamase superfamily. Class-B beta-lactamase family.</text>
</comment>
<protein>
    <recommendedName>
        <fullName evidence="5">beta-lactamase</fullName>
        <ecNumber evidence="5">3.5.2.6</ecNumber>
    </recommendedName>
</protein>
<evidence type="ECO:0000256" key="3">
    <source>
        <dbReference type="ARBA" id="ARBA00004418"/>
    </source>
</evidence>
<keyword evidence="10" id="KW-0862">Zinc</keyword>
<comment type="cofactor">
    <cofactor evidence="2">
        <name>Zn(2+)</name>
        <dbReference type="ChEBI" id="CHEBI:29105"/>
    </cofactor>
</comment>
<evidence type="ECO:0000313" key="14">
    <source>
        <dbReference type="Proteomes" id="UP000230956"/>
    </source>
</evidence>
<evidence type="ECO:0000256" key="1">
    <source>
        <dbReference type="ARBA" id="ARBA00001526"/>
    </source>
</evidence>
<keyword evidence="7" id="KW-0732">Signal</keyword>
<evidence type="ECO:0000256" key="4">
    <source>
        <dbReference type="ARBA" id="ARBA00005250"/>
    </source>
</evidence>
<evidence type="ECO:0000256" key="5">
    <source>
        <dbReference type="ARBA" id="ARBA00012865"/>
    </source>
</evidence>
<name>A0A2M7TBB5_9ACTN</name>
<dbReference type="GO" id="GO:0017001">
    <property type="term" value="P:antibiotic catabolic process"/>
    <property type="evidence" value="ECO:0007669"/>
    <property type="project" value="InterPro"/>
</dbReference>
<dbReference type="InterPro" id="IPR001279">
    <property type="entry name" value="Metallo-B-lactamas"/>
</dbReference>
<dbReference type="GO" id="GO:0042597">
    <property type="term" value="C:periplasmic space"/>
    <property type="evidence" value="ECO:0007669"/>
    <property type="project" value="UniProtKB-SubCell"/>
</dbReference>
<dbReference type="InterPro" id="IPR036866">
    <property type="entry name" value="RibonucZ/Hydroxyglut_hydro"/>
</dbReference>
<accession>A0A2M7TBB5</accession>
<evidence type="ECO:0000256" key="2">
    <source>
        <dbReference type="ARBA" id="ARBA00001947"/>
    </source>
</evidence>
<dbReference type="Proteomes" id="UP000230956">
    <property type="component" value="Unassembled WGS sequence"/>
</dbReference>
<feature type="domain" description="Metallo-beta-lactamase" evidence="12">
    <location>
        <begin position="17"/>
        <end position="206"/>
    </location>
</feature>
<dbReference type="InterPro" id="IPR050855">
    <property type="entry name" value="NDM-1-like"/>
</dbReference>
<organism evidence="13 14">
    <name type="scientific">Candidatus Aquicultor secundus</name>
    <dbReference type="NCBI Taxonomy" id="1973895"/>
    <lineage>
        <taxon>Bacteria</taxon>
        <taxon>Bacillati</taxon>
        <taxon>Actinomycetota</taxon>
        <taxon>Candidatus Aquicultoria</taxon>
        <taxon>Candidatus Aquicultorales</taxon>
        <taxon>Candidatus Aquicultoraceae</taxon>
        <taxon>Candidatus Aquicultor</taxon>
    </lineage>
</organism>
<dbReference type="GO" id="GO:0008270">
    <property type="term" value="F:zinc ion binding"/>
    <property type="evidence" value="ECO:0007669"/>
    <property type="project" value="InterPro"/>
</dbReference>
<comment type="caution">
    <text evidence="13">The sequence shown here is derived from an EMBL/GenBank/DDBJ whole genome shotgun (WGS) entry which is preliminary data.</text>
</comment>
<dbReference type="SMART" id="SM00849">
    <property type="entry name" value="Lactamase_B"/>
    <property type="match status" value="1"/>
</dbReference>
<dbReference type="GO" id="GO:0008800">
    <property type="term" value="F:beta-lactamase activity"/>
    <property type="evidence" value="ECO:0007669"/>
    <property type="project" value="UniProtKB-EC"/>
</dbReference>
<sequence>MPELIQVNEDIYYLSDHQNYGIIKTAGNECAVVDTGMDDDSAQLILAALEAEKLKLSVVINTHSHADHYGGNNYLVKKTGCKVYAPAFEAAIMTNPSLEPFYIYGAEAPQELKQPFMMAKRSPVDKLLEEPSMVIRDKEFKVIPLPGHSPNQMGVIVDDVFFCGDSVFSLSAWNKLILIYMVNVGEMTKSIERLKRVAAKSFVPSHVTPTGDIIELADANLTKIQERVDDILHVLQVPAQTATVLWELCKKHGLAVTTLQQYYLCMDTLKAYLSFLLGEGLVTYDFDANRLMWRAVE</sequence>
<dbReference type="CDD" id="cd07743">
    <property type="entry name" value="metallo-hydrolase-like_MBL-fold"/>
    <property type="match status" value="1"/>
</dbReference>
<evidence type="ECO:0000256" key="7">
    <source>
        <dbReference type="ARBA" id="ARBA00022729"/>
    </source>
</evidence>
<dbReference type="PROSITE" id="PS00743">
    <property type="entry name" value="BETA_LACTAMASE_B_1"/>
    <property type="match status" value="1"/>
</dbReference>
<keyword evidence="11" id="KW-0046">Antibiotic resistance</keyword>
<dbReference type="EC" id="3.5.2.6" evidence="5"/>
<comment type="subcellular location">
    <subcellularLocation>
        <location evidence="3">Periplasm</location>
    </subcellularLocation>
</comment>
<evidence type="ECO:0000259" key="12">
    <source>
        <dbReference type="SMART" id="SM00849"/>
    </source>
</evidence>
<keyword evidence="6" id="KW-0479">Metal-binding</keyword>
<dbReference type="EMBL" id="PFNG01000016">
    <property type="protein sequence ID" value="PIZ42379.1"/>
    <property type="molecule type" value="Genomic_DNA"/>
</dbReference>
<evidence type="ECO:0000256" key="9">
    <source>
        <dbReference type="ARBA" id="ARBA00022801"/>
    </source>
</evidence>
<comment type="catalytic activity">
    <reaction evidence="1">
        <text>a beta-lactam + H2O = a substituted beta-amino acid</text>
        <dbReference type="Rhea" id="RHEA:20401"/>
        <dbReference type="ChEBI" id="CHEBI:15377"/>
        <dbReference type="ChEBI" id="CHEBI:35627"/>
        <dbReference type="ChEBI" id="CHEBI:140347"/>
        <dbReference type="EC" id="3.5.2.6"/>
    </reaction>
</comment>
<dbReference type="GO" id="GO:0046677">
    <property type="term" value="P:response to antibiotic"/>
    <property type="evidence" value="ECO:0007669"/>
    <property type="project" value="UniProtKB-KW"/>
</dbReference>
<evidence type="ECO:0000256" key="8">
    <source>
        <dbReference type="ARBA" id="ARBA00022764"/>
    </source>
</evidence>
<keyword evidence="8" id="KW-0574">Periplasm</keyword>
<evidence type="ECO:0000256" key="11">
    <source>
        <dbReference type="ARBA" id="ARBA00023251"/>
    </source>
</evidence>
<dbReference type="InterPro" id="IPR001018">
    <property type="entry name" value="Beta-lactamase_class-B_CS"/>
</dbReference>
<dbReference type="RefSeq" id="WP_286678697.1">
    <property type="nucleotide sequence ID" value="NZ_MNXI01000099.1"/>
</dbReference>
<evidence type="ECO:0000256" key="10">
    <source>
        <dbReference type="ARBA" id="ARBA00022833"/>
    </source>
</evidence>
<dbReference type="SUPFAM" id="SSF56281">
    <property type="entry name" value="Metallo-hydrolase/oxidoreductase"/>
    <property type="match status" value="1"/>
</dbReference>